<dbReference type="Proteomes" id="UP000887159">
    <property type="component" value="Unassembled WGS sequence"/>
</dbReference>
<name>A0A8X6VJM7_TRICX</name>
<keyword evidence="2" id="KW-1185">Reference proteome</keyword>
<evidence type="ECO:0000313" key="1">
    <source>
        <dbReference type="EMBL" id="GFY21217.1"/>
    </source>
</evidence>
<gene>
    <name evidence="1" type="ORF">TNCV_3992611</name>
</gene>
<evidence type="ECO:0000313" key="2">
    <source>
        <dbReference type="Proteomes" id="UP000887159"/>
    </source>
</evidence>
<proteinExistence type="predicted"/>
<reference evidence="1" key="1">
    <citation type="submission" date="2020-08" db="EMBL/GenBank/DDBJ databases">
        <title>Multicomponent nature underlies the extraordinary mechanical properties of spider dragline silk.</title>
        <authorList>
            <person name="Kono N."/>
            <person name="Nakamura H."/>
            <person name="Mori M."/>
            <person name="Yoshida Y."/>
            <person name="Ohtoshi R."/>
            <person name="Malay A.D."/>
            <person name="Moran D.A.P."/>
            <person name="Tomita M."/>
            <person name="Numata K."/>
            <person name="Arakawa K."/>
        </authorList>
    </citation>
    <scope>NUCLEOTIDE SEQUENCE</scope>
</reference>
<sequence>MWSRIVIQQQNAKIEKPYPLISNHLLQFRQDVTVPRNIEGFQPPKSSSKSKCFFRIQSPEFFLEGFLKLIKWYDKCFNVLGTYVEK</sequence>
<accession>A0A8X6VJM7</accession>
<comment type="caution">
    <text evidence="1">The sequence shown here is derived from an EMBL/GenBank/DDBJ whole genome shotgun (WGS) entry which is preliminary data.</text>
</comment>
<protein>
    <submittedName>
        <fullName evidence="1">Uncharacterized protein</fullName>
    </submittedName>
</protein>
<dbReference type="AlphaFoldDB" id="A0A8X6VJM7"/>
<dbReference type="EMBL" id="BMAU01021357">
    <property type="protein sequence ID" value="GFY21217.1"/>
    <property type="molecule type" value="Genomic_DNA"/>
</dbReference>
<organism evidence="1 2">
    <name type="scientific">Trichonephila clavipes</name>
    <name type="common">Golden silk orbweaver</name>
    <name type="synonym">Nephila clavipes</name>
    <dbReference type="NCBI Taxonomy" id="2585209"/>
    <lineage>
        <taxon>Eukaryota</taxon>
        <taxon>Metazoa</taxon>
        <taxon>Ecdysozoa</taxon>
        <taxon>Arthropoda</taxon>
        <taxon>Chelicerata</taxon>
        <taxon>Arachnida</taxon>
        <taxon>Araneae</taxon>
        <taxon>Araneomorphae</taxon>
        <taxon>Entelegynae</taxon>
        <taxon>Araneoidea</taxon>
        <taxon>Nephilidae</taxon>
        <taxon>Trichonephila</taxon>
    </lineage>
</organism>